<evidence type="ECO:0000313" key="3">
    <source>
        <dbReference type="Proteomes" id="UP000198967"/>
    </source>
</evidence>
<feature type="compositionally biased region" description="Basic and acidic residues" evidence="1">
    <location>
        <begin position="34"/>
        <end position="44"/>
    </location>
</feature>
<accession>A0A1G7XNC5</accession>
<protein>
    <submittedName>
        <fullName evidence="2">Uncharacterized protein</fullName>
    </submittedName>
</protein>
<dbReference type="EMBL" id="FNBE01000016">
    <property type="protein sequence ID" value="SDG85672.1"/>
    <property type="molecule type" value="Genomic_DNA"/>
</dbReference>
<sequence>MTEHRTEHTSDRTGDAPGGEGDDHALTGAGGGTARDRYDHEGGTRDSAVPSDAGATDAAARELDAENESEPTRSE</sequence>
<feature type="region of interest" description="Disordered" evidence="1">
    <location>
        <begin position="1"/>
        <end position="75"/>
    </location>
</feature>
<reference evidence="2 3" key="1">
    <citation type="submission" date="2016-10" db="EMBL/GenBank/DDBJ databases">
        <authorList>
            <person name="de Groot N.N."/>
        </authorList>
    </citation>
    <scope>NUCLEOTIDE SEQUENCE [LARGE SCALE GENOMIC DNA]</scope>
    <source>
        <strain evidence="2 3">CGMCC 4.3143</strain>
    </source>
</reference>
<feature type="compositionally biased region" description="Basic and acidic residues" evidence="1">
    <location>
        <begin position="59"/>
        <end position="75"/>
    </location>
</feature>
<dbReference type="AlphaFoldDB" id="A0A1G7XNC5"/>
<gene>
    <name evidence="2" type="ORF">SAMN05216377_11636</name>
</gene>
<evidence type="ECO:0000313" key="2">
    <source>
        <dbReference type="EMBL" id="SDG85672.1"/>
    </source>
</evidence>
<proteinExistence type="predicted"/>
<name>A0A1G7XNC5_PSEOR</name>
<dbReference type="RefSeq" id="WP_093088448.1">
    <property type="nucleotide sequence ID" value="NZ_FNBE01000016.1"/>
</dbReference>
<evidence type="ECO:0000256" key="1">
    <source>
        <dbReference type="SAM" id="MobiDB-lite"/>
    </source>
</evidence>
<dbReference type="Proteomes" id="UP000198967">
    <property type="component" value="Unassembled WGS sequence"/>
</dbReference>
<dbReference type="STRING" id="366584.SAMN05216377_11636"/>
<organism evidence="2 3">
    <name type="scientific">Pseudonocardia oroxyli</name>
    <dbReference type="NCBI Taxonomy" id="366584"/>
    <lineage>
        <taxon>Bacteria</taxon>
        <taxon>Bacillati</taxon>
        <taxon>Actinomycetota</taxon>
        <taxon>Actinomycetes</taxon>
        <taxon>Pseudonocardiales</taxon>
        <taxon>Pseudonocardiaceae</taxon>
        <taxon>Pseudonocardia</taxon>
    </lineage>
</organism>
<feature type="compositionally biased region" description="Basic and acidic residues" evidence="1">
    <location>
        <begin position="1"/>
        <end position="14"/>
    </location>
</feature>
<keyword evidence="3" id="KW-1185">Reference proteome</keyword>